<evidence type="ECO:0000256" key="8">
    <source>
        <dbReference type="ARBA" id="ARBA00029584"/>
    </source>
</evidence>
<dbReference type="EMBL" id="OZ019901">
    <property type="protein sequence ID" value="CAK9236797.1"/>
    <property type="molecule type" value="Genomic_DNA"/>
</dbReference>
<evidence type="ECO:0000259" key="13">
    <source>
        <dbReference type="Pfam" id="PF01789"/>
    </source>
</evidence>
<dbReference type="SUPFAM" id="SSF55724">
    <property type="entry name" value="Mog1p/PsbP-like"/>
    <property type="match status" value="1"/>
</dbReference>
<sequence>MAISSCITMTGVSSSVAALASSKSVLLHGASVITPTRVVPVCGRATVRSISCRAKVEAEDVVVSTEAASALPRRLALALLAGAVVAGSRAAPANAAYGETANIFGKAKVDPGFVTKSYEGFKLDVPSKWVPSQEREFPGTILKYEDNFDSVTNFVVSVVPSSKGSIKDYGPPEKFLEEVSYLLGKQSYSGQTQSEGGFKDNAVSTANLLESSATDVNGKPYYKLSLLTRTADNTEGGRHQIIVGTVADGKLYLLKAQAGDKRWFKGTKKFVEGVANSFSVIG</sequence>
<dbReference type="InterPro" id="IPR002683">
    <property type="entry name" value="PsbP_C"/>
</dbReference>
<evidence type="ECO:0000256" key="3">
    <source>
        <dbReference type="ARBA" id="ARBA00022531"/>
    </source>
</evidence>
<evidence type="ECO:0000256" key="6">
    <source>
        <dbReference type="ARBA" id="ARBA00023078"/>
    </source>
</evidence>
<keyword evidence="15" id="KW-1185">Reference proteome</keyword>
<evidence type="ECO:0000313" key="14">
    <source>
        <dbReference type="EMBL" id="CAK9236797.1"/>
    </source>
</evidence>
<dbReference type="PANTHER" id="PTHR31407:SF6">
    <property type="entry name" value="OXYGEN-EVOLVING ENHANCER PROTEIN 2-1, CHLOROPLASTIC"/>
    <property type="match status" value="1"/>
</dbReference>
<evidence type="ECO:0000256" key="7">
    <source>
        <dbReference type="ARBA" id="ARBA00023276"/>
    </source>
</evidence>
<keyword evidence="4" id="KW-0934">Plastid</keyword>
<protein>
    <recommendedName>
        <fullName evidence="10">23 kDa subunit of oxygen evolving system of photosystem II</fullName>
    </recommendedName>
    <alternativeName>
        <fullName evidence="9">23 kDa thylakoid membrane protein</fullName>
    </alternativeName>
    <alternativeName>
        <fullName evidence="8">OEC 23 kDa subunit</fullName>
    </alternativeName>
</protein>
<evidence type="ECO:0000313" key="15">
    <source>
        <dbReference type="Proteomes" id="UP001497512"/>
    </source>
</evidence>
<comment type="function">
    <text evidence="1">May be involved in the regulation of photosystem II.</text>
</comment>
<keyword evidence="3" id="KW-0602">Photosynthesis</keyword>
<keyword evidence="2" id="KW-0150">Chloroplast</keyword>
<keyword evidence="7" id="KW-0604">Photosystem II</keyword>
<evidence type="ECO:0000256" key="1">
    <source>
        <dbReference type="ARBA" id="ARBA00002851"/>
    </source>
</evidence>
<comment type="similarity">
    <text evidence="11">Belongs to the PsbP family.</text>
</comment>
<evidence type="ECO:0000256" key="4">
    <source>
        <dbReference type="ARBA" id="ARBA00022640"/>
    </source>
</evidence>
<organism evidence="14 15">
    <name type="scientific">Sphagnum troendelagicum</name>
    <dbReference type="NCBI Taxonomy" id="128251"/>
    <lineage>
        <taxon>Eukaryota</taxon>
        <taxon>Viridiplantae</taxon>
        <taxon>Streptophyta</taxon>
        <taxon>Embryophyta</taxon>
        <taxon>Bryophyta</taxon>
        <taxon>Sphagnophytina</taxon>
        <taxon>Sphagnopsida</taxon>
        <taxon>Sphagnales</taxon>
        <taxon>Sphagnaceae</taxon>
        <taxon>Sphagnum</taxon>
    </lineage>
</organism>
<keyword evidence="5" id="KW-0809">Transit peptide</keyword>
<evidence type="ECO:0000256" key="9">
    <source>
        <dbReference type="ARBA" id="ARBA00031606"/>
    </source>
</evidence>
<feature type="domain" description="PsbP C-terminal" evidence="13">
    <location>
        <begin position="117"/>
        <end position="280"/>
    </location>
</feature>
<evidence type="ECO:0000256" key="11">
    <source>
        <dbReference type="ARBA" id="ARBA00035638"/>
    </source>
</evidence>
<evidence type="ECO:0000256" key="2">
    <source>
        <dbReference type="ARBA" id="ARBA00022528"/>
    </source>
</evidence>
<evidence type="ECO:0000256" key="5">
    <source>
        <dbReference type="ARBA" id="ARBA00022946"/>
    </source>
</evidence>
<comment type="subcellular location">
    <subcellularLocation>
        <location evidence="12">Plastid</location>
        <location evidence="12">Chloroplast thylakoid</location>
    </subcellularLocation>
</comment>
<name>A0ABP0V2X4_9BRYO</name>
<keyword evidence="6" id="KW-0793">Thylakoid</keyword>
<gene>
    <name evidence="14" type="ORF">CSSPTR1EN2_LOCUS23197</name>
</gene>
<dbReference type="Pfam" id="PF01789">
    <property type="entry name" value="PsbP"/>
    <property type="match status" value="1"/>
</dbReference>
<dbReference type="InterPro" id="IPR016123">
    <property type="entry name" value="Mog1/PsbP_a/b/a-sand"/>
</dbReference>
<proteinExistence type="inferred from homology"/>
<dbReference type="Gene3D" id="3.40.1000.10">
    <property type="entry name" value="Mog1/PsbP, alpha/beta/alpha sandwich"/>
    <property type="match status" value="1"/>
</dbReference>
<dbReference type="PANTHER" id="PTHR31407">
    <property type="match status" value="1"/>
</dbReference>
<evidence type="ECO:0000256" key="10">
    <source>
        <dbReference type="ARBA" id="ARBA00032148"/>
    </source>
</evidence>
<accession>A0ABP0V2X4</accession>
<reference evidence="14" key="1">
    <citation type="submission" date="2024-02" db="EMBL/GenBank/DDBJ databases">
        <authorList>
            <consortium name="ELIXIR-Norway"/>
            <consortium name="Elixir Norway"/>
        </authorList>
    </citation>
    <scope>NUCLEOTIDE SEQUENCE</scope>
</reference>
<evidence type="ECO:0000256" key="12">
    <source>
        <dbReference type="ARBA" id="ARBA00046272"/>
    </source>
</evidence>
<dbReference type="Proteomes" id="UP001497512">
    <property type="component" value="Chromosome 9"/>
</dbReference>